<dbReference type="Pfam" id="PF00480">
    <property type="entry name" value="ROK"/>
    <property type="match status" value="1"/>
</dbReference>
<organism evidence="1">
    <name type="scientific">marine metagenome</name>
    <dbReference type="NCBI Taxonomy" id="408172"/>
    <lineage>
        <taxon>unclassified sequences</taxon>
        <taxon>metagenomes</taxon>
        <taxon>ecological metagenomes</taxon>
    </lineage>
</organism>
<name>A0A381URV5_9ZZZZ</name>
<dbReference type="InterPro" id="IPR000600">
    <property type="entry name" value="ROK"/>
</dbReference>
<feature type="non-terminal residue" evidence="1">
    <location>
        <position position="1"/>
    </location>
</feature>
<dbReference type="Gene3D" id="3.30.420.40">
    <property type="match status" value="2"/>
</dbReference>
<evidence type="ECO:0000313" key="1">
    <source>
        <dbReference type="EMBL" id="SVA30684.1"/>
    </source>
</evidence>
<accession>A0A381URV5</accession>
<dbReference type="AlphaFoldDB" id="A0A381URV5"/>
<sequence length="247" mass="26431">LTSHNLPFDAEADMEWANRLRELVQSIEEDQDGKPDNMGFSAPGLAALDGSCITHMPVRLEGLVGLNWQKFFDFDKAIPVLNDGHAALLGEAWLGAAKGFQTVILLTLGTGVGGAALVEGKLLRGRTGKAGHFAHTSLGPDGPPDDCGCPSSLELAIGNCSILERSNGRFTHTGEMMEAIENGDDEAEKIWLKSVKGLATAICSFSNILDPEAVILGGGIAKAGDRLFVPLREYLDPLLWKTDDYEI</sequence>
<dbReference type="SUPFAM" id="SSF53067">
    <property type="entry name" value="Actin-like ATPase domain"/>
    <property type="match status" value="1"/>
</dbReference>
<dbReference type="PANTHER" id="PTHR18964:SF149">
    <property type="entry name" value="BIFUNCTIONAL UDP-N-ACETYLGLUCOSAMINE 2-EPIMERASE_N-ACETYLMANNOSAMINE KINASE"/>
    <property type="match status" value="1"/>
</dbReference>
<proteinExistence type="predicted"/>
<dbReference type="InterPro" id="IPR043129">
    <property type="entry name" value="ATPase_NBD"/>
</dbReference>
<evidence type="ECO:0008006" key="2">
    <source>
        <dbReference type="Google" id="ProtNLM"/>
    </source>
</evidence>
<feature type="non-terminal residue" evidence="1">
    <location>
        <position position="247"/>
    </location>
</feature>
<dbReference type="PANTHER" id="PTHR18964">
    <property type="entry name" value="ROK (REPRESSOR, ORF, KINASE) FAMILY"/>
    <property type="match status" value="1"/>
</dbReference>
<protein>
    <recommendedName>
        <fullName evidence="2">ROK family protein</fullName>
    </recommendedName>
</protein>
<dbReference type="EMBL" id="UINC01006967">
    <property type="protein sequence ID" value="SVA30684.1"/>
    <property type="molecule type" value="Genomic_DNA"/>
</dbReference>
<gene>
    <name evidence="1" type="ORF">METZ01_LOCUS83538</name>
</gene>
<reference evidence="1" key="1">
    <citation type="submission" date="2018-05" db="EMBL/GenBank/DDBJ databases">
        <authorList>
            <person name="Lanie J.A."/>
            <person name="Ng W.-L."/>
            <person name="Kazmierczak K.M."/>
            <person name="Andrzejewski T.M."/>
            <person name="Davidsen T.M."/>
            <person name="Wayne K.J."/>
            <person name="Tettelin H."/>
            <person name="Glass J.I."/>
            <person name="Rusch D."/>
            <person name="Podicherti R."/>
            <person name="Tsui H.-C.T."/>
            <person name="Winkler M.E."/>
        </authorList>
    </citation>
    <scope>NUCLEOTIDE SEQUENCE</scope>
</reference>